<dbReference type="CDD" id="cd06186">
    <property type="entry name" value="NOX_Duox_like_FAD_NADP"/>
    <property type="match status" value="1"/>
</dbReference>
<feature type="domain" description="FAD-binding FR-type" evidence="15">
    <location>
        <begin position="329"/>
        <end position="434"/>
    </location>
</feature>
<dbReference type="STRING" id="4097.A0A1S4CF76"/>
<evidence type="ECO:0000256" key="6">
    <source>
        <dbReference type="ARBA" id="ARBA00022723"/>
    </source>
</evidence>
<feature type="transmembrane region" description="Helical" evidence="14">
    <location>
        <begin position="20"/>
        <end position="42"/>
    </location>
</feature>
<dbReference type="InterPro" id="IPR017927">
    <property type="entry name" value="FAD-bd_FR_type"/>
</dbReference>
<dbReference type="InterPro" id="IPR013121">
    <property type="entry name" value="Fe_red_NAD-bd_6"/>
</dbReference>
<feature type="transmembrane region" description="Helical" evidence="14">
    <location>
        <begin position="131"/>
        <end position="156"/>
    </location>
</feature>
<feature type="transmembrane region" description="Helical" evidence="14">
    <location>
        <begin position="176"/>
        <end position="196"/>
    </location>
</feature>
<dbReference type="PRINTS" id="PR00406">
    <property type="entry name" value="CYTB5RDTASE"/>
</dbReference>
<dbReference type="RefSeq" id="XP_016499619.1">
    <property type="nucleotide sequence ID" value="XM_016644133.2"/>
</dbReference>
<dbReference type="OMA" id="GMFTHID"/>
<keyword evidence="10" id="KW-0406">Ion transport</keyword>
<dbReference type="GO" id="GO:0046872">
    <property type="term" value="F:metal ion binding"/>
    <property type="evidence" value="ECO:0007669"/>
    <property type="project" value="UniProtKB-KW"/>
</dbReference>
<dbReference type="InterPro" id="IPR039261">
    <property type="entry name" value="FNR_nucleotide-bd"/>
</dbReference>
<sequence>MDSRMAQRSSSPSSSDNNGFIQAVIMALVVTVILGYFLVLIVSPTNMYYLIWTPKIKARAATSTYFGAQGMSLLLDTFPFLFIAVLGCIYLHLRKKSSDKNTNRVEGKQKLAIWRRPIIVKGLGIVTRIELCFFVMFIALLVWSYASYLHAAFPFITPQSVAESGQKVWEVKLEEAGLMLGLVGNVVLTFLFVPVTRGSSVLQLFGLTSEASVKYHIWLGHIVMTLFSAHGICYIIYWAATHQLSEMLKWAKTDISNLAGELSLLSGLVLWIATFPRIRRKMFELFFYTHHLYILFVVFFVFHVGVSYAGIMLPGFYLFIVDRYLRFLQSRSNVRLVSARVLPCETVELNFSKSKGLSYTPTSIMFVNVPSISKMQWHPFTITSSSSLEADKLSVVIKGEGSWSKKLYQIISSPNSVDRLNVSVEGPYGPPSTHFLRHDLLVMVSGGSGITPFISIIRELIHTSESQKCKTPEILLISVFKNSQDLTMLDLLLPISGAPSETSKLGLQIEAYVTREKQSTTEDKKNLRTIWFKPNPSDQPITPILGQNNWLWLGAIISSSFIIFLISLGALDKYYIYPIDKNTNEIYSYPIKAVLNMLLICISIVITSTAAFLWNKKHTGVEANQIQNMEGATPMASPNSWFYNADREMESLPQQSLLQSTNLHFGERPDLKRLLFERKESSVGVLVCGPKKMRHEVANICSSGLASNLHFESISFSW</sequence>
<evidence type="ECO:0000256" key="5">
    <source>
        <dbReference type="ARBA" id="ARBA00022692"/>
    </source>
</evidence>
<dbReference type="SUPFAM" id="SSF52343">
    <property type="entry name" value="Ferredoxin reductase-like, C-terminal NADP-linked domain"/>
    <property type="match status" value="1"/>
</dbReference>
<name>A0A1S4CF76_TOBAC</name>
<feature type="transmembrane region" description="Helical" evidence="14">
    <location>
        <begin position="73"/>
        <end position="93"/>
    </location>
</feature>
<dbReference type="Pfam" id="PF08030">
    <property type="entry name" value="NAD_binding_6"/>
    <property type="match status" value="1"/>
</dbReference>
<evidence type="ECO:0000256" key="8">
    <source>
        <dbReference type="ARBA" id="ARBA00023002"/>
    </source>
</evidence>
<evidence type="ECO:0000256" key="14">
    <source>
        <dbReference type="SAM" id="Phobius"/>
    </source>
</evidence>
<dbReference type="InterPro" id="IPR013130">
    <property type="entry name" value="Fe3_Rdtase_TM_dom"/>
</dbReference>
<reference evidence="16" key="1">
    <citation type="journal article" date="2014" name="Nat. Commun.">
        <title>The tobacco genome sequence and its comparison with those of tomato and potato.</title>
        <authorList>
            <person name="Sierro N."/>
            <person name="Battey J.N."/>
            <person name="Ouadi S."/>
            <person name="Bakaher N."/>
            <person name="Bovet L."/>
            <person name="Willig A."/>
            <person name="Goepfert S."/>
            <person name="Peitsch M.C."/>
            <person name="Ivanov N.V."/>
        </authorList>
    </citation>
    <scope>NUCLEOTIDE SEQUENCE [LARGE SCALE GENOMIC DNA]</scope>
</reference>
<feature type="transmembrane region" description="Helical" evidence="14">
    <location>
        <begin position="255"/>
        <end position="273"/>
    </location>
</feature>
<dbReference type="PROSITE" id="PS51384">
    <property type="entry name" value="FAD_FR"/>
    <property type="match status" value="1"/>
</dbReference>
<dbReference type="Gene3D" id="3.40.50.80">
    <property type="entry name" value="Nucleotide-binding domain of ferredoxin-NADP reductase (FNR) module"/>
    <property type="match status" value="2"/>
</dbReference>
<feature type="transmembrane region" description="Helical" evidence="14">
    <location>
        <begin position="217"/>
        <end position="240"/>
    </location>
</feature>
<evidence type="ECO:0000259" key="15">
    <source>
        <dbReference type="PROSITE" id="PS51384"/>
    </source>
</evidence>
<keyword evidence="7 14" id="KW-1133">Transmembrane helix</keyword>
<protein>
    <recommendedName>
        <fullName evidence="13">ferric-chelate reductase (NADH)</fullName>
        <ecNumber evidence="13">1.16.1.7</ecNumber>
    </recommendedName>
</protein>
<dbReference type="Pfam" id="PF01794">
    <property type="entry name" value="Ferric_reduct"/>
    <property type="match status" value="1"/>
</dbReference>
<comment type="cofactor">
    <cofactor evidence="1">
        <name>FAD</name>
        <dbReference type="ChEBI" id="CHEBI:57692"/>
    </cofactor>
</comment>
<comment type="subcellular location">
    <subcellularLocation>
        <location evidence="2">Membrane</location>
        <topology evidence="2">Multi-pass membrane protein</topology>
    </subcellularLocation>
</comment>
<accession>A0A1S4CF76</accession>
<dbReference type="SFLD" id="SFLDG01168">
    <property type="entry name" value="Ferric_reductase_subgroup_(FRE"/>
    <property type="match status" value="1"/>
</dbReference>
<dbReference type="Proteomes" id="UP000790787">
    <property type="component" value="Chromosome 19"/>
</dbReference>
<dbReference type="GeneID" id="107818188"/>
<dbReference type="InterPro" id="IPR050369">
    <property type="entry name" value="RBOH/FRE"/>
</dbReference>
<keyword evidence="8" id="KW-0560">Oxidoreductase</keyword>
<dbReference type="OrthoDB" id="167398at2759"/>
<keyword evidence="5 14" id="KW-0812">Transmembrane</keyword>
<dbReference type="GO" id="GO:0140618">
    <property type="term" value="F:ferric-chelate reductase (NADH) activity"/>
    <property type="evidence" value="ECO:0007669"/>
    <property type="project" value="UniProtKB-EC"/>
</dbReference>
<evidence type="ECO:0000256" key="11">
    <source>
        <dbReference type="ARBA" id="ARBA00023136"/>
    </source>
</evidence>
<dbReference type="AlphaFoldDB" id="A0A1S4CF76"/>
<dbReference type="GO" id="GO:0006811">
    <property type="term" value="P:monoatomic ion transport"/>
    <property type="evidence" value="ECO:0007669"/>
    <property type="project" value="UniProtKB-KW"/>
</dbReference>
<evidence type="ECO:0000256" key="7">
    <source>
        <dbReference type="ARBA" id="ARBA00022989"/>
    </source>
</evidence>
<dbReference type="EC" id="1.16.1.7" evidence="13"/>
<dbReference type="RefSeq" id="XP_016499619.1">
    <property type="nucleotide sequence ID" value="XM_016644133.1"/>
</dbReference>
<gene>
    <name evidence="17" type="primary">LOC107818188</name>
</gene>
<keyword evidence="6" id="KW-0479">Metal-binding</keyword>
<evidence type="ECO:0000256" key="9">
    <source>
        <dbReference type="ARBA" id="ARBA00023004"/>
    </source>
</evidence>
<dbReference type="GO" id="GO:0005886">
    <property type="term" value="C:plasma membrane"/>
    <property type="evidence" value="ECO:0000318"/>
    <property type="project" value="GO_Central"/>
</dbReference>
<dbReference type="SMR" id="A0A1S4CF76"/>
<dbReference type="PANTHER" id="PTHR11972:SF41">
    <property type="entry name" value="FERRIC REDUCTION OXIDASE 2"/>
    <property type="match status" value="1"/>
</dbReference>
<reference evidence="17" key="2">
    <citation type="submission" date="2025-08" db="UniProtKB">
        <authorList>
            <consortium name="RefSeq"/>
        </authorList>
    </citation>
    <scope>IDENTIFICATION</scope>
    <source>
        <tissue evidence="17">Leaf</tissue>
    </source>
</reference>
<dbReference type="PaxDb" id="4097-A0A1S4CF76"/>
<evidence type="ECO:0000256" key="3">
    <source>
        <dbReference type="ARBA" id="ARBA00006278"/>
    </source>
</evidence>
<evidence type="ECO:0000313" key="17">
    <source>
        <dbReference type="RefSeq" id="XP_016499619.1"/>
    </source>
</evidence>
<dbReference type="Pfam" id="PF08022">
    <property type="entry name" value="FAD_binding_8"/>
    <property type="match status" value="1"/>
</dbReference>
<evidence type="ECO:0000256" key="1">
    <source>
        <dbReference type="ARBA" id="ARBA00001974"/>
    </source>
</evidence>
<keyword evidence="11 14" id="KW-0472">Membrane</keyword>
<feature type="transmembrane region" description="Helical" evidence="14">
    <location>
        <begin position="550"/>
        <end position="571"/>
    </location>
</feature>
<keyword evidence="4" id="KW-0813">Transport</keyword>
<evidence type="ECO:0000256" key="12">
    <source>
        <dbReference type="ARBA" id="ARBA00050970"/>
    </source>
</evidence>
<organism evidence="16 17">
    <name type="scientific">Nicotiana tabacum</name>
    <name type="common">Common tobacco</name>
    <dbReference type="NCBI Taxonomy" id="4097"/>
    <lineage>
        <taxon>Eukaryota</taxon>
        <taxon>Viridiplantae</taxon>
        <taxon>Streptophyta</taxon>
        <taxon>Embryophyta</taxon>
        <taxon>Tracheophyta</taxon>
        <taxon>Spermatophyta</taxon>
        <taxon>Magnoliopsida</taxon>
        <taxon>eudicotyledons</taxon>
        <taxon>Gunneridae</taxon>
        <taxon>Pentapetalae</taxon>
        <taxon>asterids</taxon>
        <taxon>lamiids</taxon>
        <taxon>Solanales</taxon>
        <taxon>Solanaceae</taxon>
        <taxon>Nicotianoideae</taxon>
        <taxon>Nicotianeae</taxon>
        <taxon>Nicotiana</taxon>
    </lineage>
</organism>
<feature type="transmembrane region" description="Helical" evidence="14">
    <location>
        <begin position="591"/>
        <end position="614"/>
    </location>
</feature>
<keyword evidence="16" id="KW-1185">Reference proteome</keyword>
<dbReference type="FunFam" id="3.40.50.80:FF:000039">
    <property type="entry name" value="Ferric reduction oxidase 3"/>
    <property type="match status" value="1"/>
</dbReference>
<evidence type="ECO:0000256" key="10">
    <source>
        <dbReference type="ARBA" id="ARBA00023065"/>
    </source>
</evidence>
<dbReference type="KEGG" id="nta:107818188"/>
<comment type="similarity">
    <text evidence="3">Belongs to the ferric reductase (FRE) family.</text>
</comment>
<evidence type="ECO:0000256" key="4">
    <source>
        <dbReference type="ARBA" id="ARBA00022448"/>
    </source>
</evidence>
<keyword evidence="9" id="KW-0408">Iron</keyword>
<dbReference type="PANTHER" id="PTHR11972">
    <property type="entry name" value="NADPH OXIDASE"/>
    <property type="match status" value="1"/>
</dbReference>
<dbReference type="SFLD" id="SFLDS00052">
    <property type="entry name" value="Ferric_Reductase_Domain"/>
    <property type="match status" value="1"/>
</dbReference>
<proteinExistence type="inferred from homology"/>
<comment type="catalytic activity">
    <reaction evidence="12">
        <text>2 a Fe(II)-siderophore + NAD(+) + H(+) = 2 a Fe(III)-siderophore + NADH</text>
        <dbReference type="Rhea" id="RHEA:15061"/>
        <dbReference type="Rhea" id="RHEA-COMP:11342"/>
        <dbReference type="Rhea" id="RHEA-COMP:11344"/>
        <dbReference type="ChEBI" id="CHEBI:15378"/>
        <dbReference type="ChEBI" id="CHEBI:29033"/>
        <dbReference type="ChEBI" id="CHEBI:29034"/>
        <dbReference type="ChEBI" id="CHEBI:57540"/>
        <dbReference type="ChEBI" id="CHEBI:57945"/>
        <dbReference type="EC" id="1.16.1.7"/>
    </reaction>
</comment>
<dbReference type="InterPro" id="IPR013112">
    <property type="entry name" value="FAD-bd_8"/>
</dbReference>
<dbReference type="GO" id="GO:0000293">
    <property type="term" value="F:ferric-chelate reductase activity"/>
    <property type="evidence" value="ECO:0000318"/>
    <property type="project" value="GO_Central"/>
</dbReference>
<evidence type="ECO:0000256" key="2">
    <source>
        <dbReference type="ARBA" id="ARBA00004141"/>
    </source>
</evidence>
<evidence type="ECO:0000256" key="13">
    <source>
        <dbReference type="ARBA" id="ARBA00066905"/>
    </source>
</evidence>
<evidence type="ECO:0000313" key="16">
    <source>
        <dbReference type="Proteomes" id="UP000790787"/>
    </source>
</evidence>